<accession>A0A392QK62</accession>
<reference evidence="1 2" key="1">
    <citation type="journal article" date="2018" name="Front. Plant Sci.">
        <title>Red Clover (Trifolium pratense) and Zigzag Clover (T. medium) - A Picture of Genomic Similarities and Differences.</title>
        <authorList>
            <person name="Dluhosova J."/>
            <person name="Istvanek J."/>
            <person name="Nedelnik J."/>
            <person name="Repkova J."/>
        </authorList>
    </citation>
    <scope>NUCLEOTIDE SEQUENCE [LARGE SCALE GENOMIC DNA]</scope>
    <source>
        <strain evidence="2">cv. 10/8</strain>
        <tissue evidence="1">Leaf</tissue>
    </source>
</reference>
<keyword evidence="2" id="KW-1185">Reference proteome</keyword>
<dbReference type="EMBL" id="LXQA010138744">
    <property type="protein sequence ID" value="MCI23946.1"/>
    <property type="molecule type" value="Genomic_DNA"/>
</dbReference>
<proteinExistence type="predicted"/>
<feature type="non-terminal residue" evidence="1">
    <location>
        <position position="101"/>
    </location>
</feature>
<evidence type="ECO:0008006" key="3">
    <source>
        <dbReference type="Google" id="ProtNLM"/>
    </source>
</evidence>
<comment type="caution">
    <text evidence="1">The sequence shown here is derived from an EMBL/GenBank/DDBJ whole genome shotgun (WGS) entry which is preliminary data.</text>
</comment>
<dbReference type="PANTHER" id="PTHR31890">
    <property type="entry name" value="PLANT INVERTASE/PECTIN METHYLESTERASE INHIBITOR SUPERFAMILY PROTEIN"/>
    <property type="match status" value="1"/>
</dbReference>
<evidence type="ECO:0000313" key="1">
    <source>
        <dbReference type="EMBL" id="MCI23946.1"/>
    </source>
</evidence>
<protein>
    <recommendedName>
        <fullName evidence="3">Pectinesterase inhibitor domain-containing protein</fullName>
    </recommendedName>
</protein>
<name>A0A392QK62_9FABA</name>
<organism evidence="1 2">
    <name type="scientific">Trifolium medium</name>
    <dbReference type="NCBI Taxonomy" id="97028"/>
    <lineage>
        <taxon>Eukaryota</taxon>
        <taxon>Viridiplantae</taxon>
        <taxon>Streptophyta</taxon>
        <taxon>Embryophyta</taxon>
        <taxon>Tracheophyta</taxon>
        <taxon>Spermatophyta</taxon>
        <taxon>Magnoliopsida</taxon>
        <taxon>eudicotyledons</taxon>
        <taxon>Gunneridae</taxon>
        <taxon>Pentapetalae</taxon>
        <taxon>rosids</taxon>
        <taxon>fabids</taxon>
        <taxon>Fabales</taxon>
        <taxon>Fabaceae</taxon>
        <taxon>Papilionoideae</taxon>
        <taxon>50 kb inversion clade</taxon>
        <taxon>NPAAA clade</taxon>
        <taxon>Hologalegina</taxon>
        <taxon>IRL clade</taxon>
        <taxon>Trifolieae</taxon>
        <taxon>Trifolium</taxon>
    </lineage>
</organism>
<dbReference type="PANTHER" id="PTHR31890:SF9">
    <property type="entry name" value="PLANT INVERTASE_PECTIN METHYLESTERASE INHIBITOR SUPERFAMILY PROTEIN"/>
    <property type="match status" value="1"/>
</dbReference>
<sequence>MVAIGEAIEAQNYLKEMMKKYPSSQAIKECATSAYNEVVSEFKGVVIEDPEMEDLVVQYANDGIRMCETALANEKIVNVSSIYTLNNNIKFLIGILQRGAQ</sequence>
<dbReference type="Proteomes" id="UP000265520">
    <property type="component" value="Unassembled WGS sequence"/>
</dbReference>
<evidence type="ECO:0000313" key="2">
    <source>
        <dbReference type="Proteomes" id="UP000265520"/>
    </source>
</evidence>
<dbReference type="AlphaFoldDB" id="A0A392QK62"/>